<dbReference type="CDD" id="cd00082">
    <property type="entry name" value="HisKA"/>
    <property type="match status" value="1"/>
</dbReference>
<dbReference type="InterPro" id="IPR003661">
    <property type="entry name" value="HisK_dim/P_dom"/>
</dbReference>
<keyword evidence="4" id="KW-0597">Phosphoprotein</keyword>
<dbReference type="FunFam" id="3.30.565.10:FF:000006">
    <property type="entry name" value="Sensor histidine kinase WalK"/>
    <property type="match status" value="1"/>
</dbReference>
<protein>
    <recommendedName>
        <fullName evidence="3">histidine kinase</fullName>
        <ecNumber evidence="3">2.7.13.3</ecNumber>
    </recommendedName>
</protein>
<dbReference type="PANTHER" id="PTHR42878:SF7">
    <property type="entry name" value="SENSOR HISTIDINE KINASE GLRK"/>
    <property type="match status" value="1"/>
</dbReference>
<dbReference type="Gene3D" id="3.30.450.20">
    <property type="entry name" value="PAS domain"/>
    <property type="match status" value="2"/>
</dbReference>
<evidence type="ECO:0000313" key="17">
    <source>
        <dbReference type="Proteomes" id="UP000254808"/>
    </source>
</evidence>
<dbReference type="PANTHER" id="PTHR42878">
    <property type="entry name" value="TWO-COMPONENT HISTIDINE KINASE"/>
    <property type="match status" value="1"/>
</dbReference>
<dbReference type="Pfam" id="PF00512">
    <property type="entry name" value="HisKA"/>
    <property type="match status" value="1"/>
</dbReference>
<feature type="domain" description="PAS" evidence="15">
    <location>
        <begin position="63"/>
        <end position="117"/>
    </location>
</feature>
<dbReference type="GO" id="GO:0016020">
    <property type="term" value="C:membrane"/>
    <property type="evidence" value="ECO:0007669"/>
    <property type="project" value="UniProtKB-SubCell"/>
</dbReference>
<dbReference type="KEGG" id="cprv:CYPRO_0599"/>
<evidence type="ECO:0000256" key="12">
    <source>
        <dbReference type="ARBA" id="ARBA00023136"/>
    </source>
</evidence>
<evidence type="ECO:0000259" key="15">
    <source>
        <dbReference type="PROSITE" id="PS50112"/>
    </source>
</evidence>
<dbReference type="InterPro" id="IPR004358">
    <property type="entry name" value="Sig_transdc_His_kin-like_C"/>
</dbReference>
<keyword evidence="8" id="KW-0418">Kinase</keyword>
<dbReference type="InterPro" id="IPR035965">
    <property type="entry name" value="PAS-like_dom_sf"/>
</dbReference>
<gene>
    <name evidence="16" type="ORF">CYPRO_0599</name>
</gene>
<comment type="subcellular location">
    <subcellularLocation>
        <location evidence="2">Membrane</location>
        <topology evidence="2">Multi-pass membrane protein</topology>
    </subcellularLocation>
</comment>
<keyword evidence="17" id="KW-1185">Reference proteome</keyword>
<name>A0A345UHD2_9BACT</name>
<comment type="catalytic activity">
    <reaction evidence="1">
        <text>ATP + protein L-histidine = ADP + protein N-phospho-L-histidine.</text>
        <dbReference type="EC" id="2.7.13.3"/>
    </reaction>
</comment>
<dbReference type="GO" id="GO:0030295">
    <property type="term" value="F:protein kinase activator activity"/>
    <property type="evidence" value="ECO:0007669"/>
    <property type="project" value="TreeGrafter"/>
</dbReference>
<dbReference type="PRINTS" id="PR00344">
    <property type="entry name" value="BCTRLSENSOR"/>
</dbReference>
<evidence type="ECO:0000256" key="10">
    <source>
        <dbReference type="ARBA" id="ARBA00022989"/>
    </source>
</evidence>
<dbReference type="Proteomes" id="UP000254808">
    <property type="component" value="Chromosome"/>
</dbReference>
<dbReference type="Pfam" id="PF02518">
    <property type="entry name" value="HATPase_c"/>
    <property type="match status" value="1"/>
</dbReference>
<dbReference type="Pfam" id="PF13188">
    <property type="entry name" value="PAS_8"/>
    <property type="match status" value="1"/>
</dbReference>
<dbReference type="InterPro" id="IPR000014">
    <property type="entry name" value="PAS"/>
</dbReference>
<dbReference type="GO" id="GO:0005524">
    <property type="term" value="F:ATP binding"/>
    <property type="evidence" value="ECO:0007669"/>
    <property type="project" value="UniProtKB-KW"/>
</dbReference>
<dbReference type="InterPro" id="IPR005467">
    <property type="entry name" value="His_kinase_dom"/>
</dbReference>
<dbReference type="InterPro" id="IPR036890">
    <property type="entry name" value="HATPase_C_sf"/>
</dbReference>
<dbReference type="SUPFAM" id="SSF47384">
    <property type="entry name" value="Homodimeric domain of signal transducing histidine kinase"/>
    <property type="match status" value="1"/>
</dbReference>
<dbReference type="InterPro" id="IPR050351">
    <property type="entry name" value="BphY/WalK/GraS-like"/>
</dbReference>
<dbReference type="GO" id="GO:0007234">
    <property type="term" value="P:osmosensory signaling via phosphorelay pathway"/>
    <property type="evidence" value="ECO:0007669"/>
    <property type="project" value="TreeGrafter"/>
</dbReference>
<reference evidence="16 17" key="1">
    <citation type="submission" date="2018-03" db="EMBL/GenBank/DDBJ databases">
        <title>Phenotypic and genomic properties of Cyclonatronum proteinivorum gen. nov., sp. nov., a haloalkaliphilic bacteroidete from soda lakes possessing Na+-translocating rhodopsin.</title>
        <authorList>
            <person name="Toshchakov S.V."/>
            <person name="Korzhenkov A."/>
            <person name="Samarov N.I."/>
            <person name="Kublanov I.V."/>
            <person name="Muntyan M.S."/>
            <person name="Sorokin D.Y."/>
        </authorList>
    </citation>
    <scope>NUCLEOTIDE SEQUENCE [LARGE SCALE GENOMIC DNA]</scope>
    <source>
        <strain evidence="16 17">Omega</strain>
    </source>
</reference>
<dbReference type="Pfam" id="PF13426">
    <property type="entry name" value="PAS_9"/>
    <property type="match status" value="1"/>
</dbReference>
<evidence type="ECO:0000256" key="7">
    <source>
        <dbReference type="ARBA" id="ARBA00022741"/>
    </source>
</evidence>
<dbReference type="SUPFAM" id="SSF55874">
    <property type="entry name" value="ATPase domain of HSP90 chaperone/DNA topoisomerase II/histidine kinase"/>
    <property type="match status" value="1"/>
</dbReference>
<dbReference type="SUPFAM" id="SSF55785">
    <property type="entry name" value="PYP-like sensor domain (PAS domain)"/>
    <property type="match status" value="2"/>
</dbReference>
<keyword evidence="9" id="KW-0067">ATP-binding</keyword>
<dbReference type="SMART" id="SM00387">
    <property type="entry name" value="HATPase_c"/>
    <property type="match status" value="1"/>
</dbReference>
<evidence type="ECO:0000256" key="13">
    <source>
        <dbReference type="SAM" id="Coils"/>
    </source>
</evidence>
<dbReference type="InterPro" id="IPR036097">
    <property type="entry name" value="HisK_dim/P_sf"/>
</dbReference>
<keyword evidence="6" id="KW-0812">Transmembrane</keyword>
<dbReference type="OrthoDB" id="9781208at2"/>
<dbReference type="EC" id="2.7.13.3" evidence="3"/>
<dbReference type="EMBL" id="CP027806">
    <property type="protein sequence ID" value="AXI99883.1"/>
    <property type="molecule type" value="Genomic_DNA"/>
</dbReference>
<dbReference type="PROSITE" id="PS50109">
    <property type="entry name" value="HIS_KIN"/>
    <property type="match status" value="1"/>
</dbReference>
<evidence type="ECO:0000256" key="2">
    <source>
        <dbReference type="ARBA" id="ARBA00004141"/>
    </source>
</evidence>
<evidence type="ECO:0000256" key="5">
    <source>
        <dbReference type="ARBA" id="ARBA00022679"/>
    </source>
</evidence>
<evidence type="ECO:0000256" key="8">
    <source>
        <dbReference type="ARBA" id="ARBA00022777"/>
    </source>
</evidence>
<keyword evidence="12" id="KW-0472">Membrane</keyword>
<dbReference type="NCBIfam" id="TIGR00229">
    <property type="entry name" value="sensory_box"/>
    <property type="match status" value="2"/>
</dbReference>
<dbReference type="CDD" id="cd00130">
    <property type="entry name" value="PAS"/>
    <property type="match status" value="1"/>
</dbReference>
<dbReference type="GO" id="GO:0000155">
    <property type="term" value="F:phosphorelay sensor kinase activity"/>
    <property type="evidence" value="ECO:0007669"/>
    <property type="project" value="InterPro"/>
</dbReference>
<dbReference type="AlphaFoldDB" id="A0A345UHD2"/>
<organism evidence="16 17">
    <name type="scientific">Cyclonatronum proteinivorum</name>
    <dbReference type="NCBI Taxonomy" id="1457365"/>
    <lineage>
        <taxon>Bacteria</taxon>
        <taxon>Pseudomonadati</taxon>
        <taxon>Balneolota</taxon>
        <taxon>Balneolia</taxon>
        <taxon>Balneolales</taxon>
        <taxon>Cyclonatronaceae</taxon>
        <taxon>Cyclonatronum</taxon>
    </lineage>
</organism>
<feature type="coiled-coil region" evidence="13">
    <location>
        <begin position="315"/>
        <end position="342"/>
    </location>
</feature>
<keyword evidence="5" id="KW-0808">Transferase</keyword>
<accession>A0A345UHD2</accession>
<dbReference type="PROSITE" id="PS50112">
    <property type="entry name" value="PAS"/>
    <property type="match status" value="2"/>
</dbReference>
<keyword evidence="11" id="KW-0902">Two-component regulatory system</keyword>
<dbReference type="SMART" id="SM00091">
    <property type="entry name" value="PAS"/>
    <property type="match status" value="2"/>
</dbReference>
<feature type="domain" description="PAS" evidence="15">
    <location>
        <begin position="197"/>
        <end position="239"/>
    </location>
</feature>
<sequence length="569" mass="63766">MKEYTQDDLRQLVDSVSHMKGLDTESLRDKPIDHILETLSVYHQELEFQNRELVRVQESLQESERKFAELFYQAPVGYIIITEDRTIEDVNYAFCVLTGVDKQDILEKPVTDFIHPDFQDLFYMFLLKLFRQTQARHESLSQEASITLRIQGKTAHPFVKLSASPTLLGSGKTPQHYKITVTDIDSQIRKEHALSVSEHKFRSLIRTAPIGFLIVDHSDKIVSMNERFTQLTGFTTETMSDMDIFSDHVVCTCKDTPDNKSDWKTLKSRFGNSHKSAQVCSCTFCCADGSKLFTHLTFLRVDDLLILSLIDFTSQHALEKSLKEANNELQLLNSQMLKLLSVIGHDLRSPIAAIEGFAGLLQDELEGDETHAPSLQFAGLIRESAQKAHNLLFNLVEWAKVQSGKVDLKQLPVNISKLAKESVDFFEEVAAQKNITVLLEAEEDLTITGDPVYLAALCRNLLSNALKFSYQDSEVLIKVSTARTGETIAIEVQDKGIGIDKMHVNKLFAPGEKYNRSGTNGELSSGMGLLLCKEITEKHQGTISVRSEPGAGSTFVVNLPLSGTEDNCN</sequence>
<dbReference type="InterPro" id="IPR003594">
    <property type="entry name" value="HATPase_dom"/>
</dbReference>
<keyword evidence="7" id="KW-0547">Nucleotide-binding</keyword>
<evidence type="ECO:0000256" key="11">
    <source>
        <dbReference type="ARBA" id="ARBA00023012"/>
    </source>
</evidence>
<evidence type="ECO:0000256" key="4">
    <source>
        <dbReference type="ARBA" id="ARBA00022553"/>
    </source>
</evidence>
<evidence type="ECO:0000256" key="1">
    <source>
        <dbReference type="ARBA" id="ARBA00000085"/>
    </source>
</evidence>
<evidence type="ECO:0000256" key="3">
    <source>
        <dbReference type="ARBA" id="ARBA00012438"/>
    </source>
</evidence>
<evidence type="ECO:0000313" key="16">
    <source>
        <dbReference type="EMBL" id="AXI99883.1"/>
    </source>
</evidence>
<dbReference type="Gene3D" id="3.30.565.10">
    <property type="entry name" value="Histidine kinase-like ATPase, C-terminal domain"/>
    <property type="match status" value="1"/>
</dbReference>
<proteinExistence type="predicted"/>
<keyword evidence="10" id="KW-1133">Transmembrane helix</keyword>
<evidence type="ECO:0000256" key="6">
    <source>
        <dbReference type="ARBA" id="ARBA00022692"/>
    </source>
</evidence>
<evidence type="ECO:0000259" key="14">
    <source>
        <dbReference type="PROSITE" id="PS50109"/>
    </source>
</evidence>
<dbReference type="GO" id="GO:0000156">
    <property type="term" value="F:phosphorelay response regulator activity"/>
    <property type="evidence" value="ECO:0007669"/>
    <property type="project" value="TreeGrafter"/>
</dbReference>
<feature type="domain" description="Histidine kinase" evidence="14">
    <location>
        <begin position="342"/>
        <end position="563"/>
    </location>
</feature>
<keyword evidence="13" id="KW-0175">Coiled coil</keyword>
<evidence type="ECO:0000256" key="9">
    <source>
        <dbReference type="ARBA" id="ARBA00022840"/>
    </source>
</evidence>
<dbReference type="SMART" id="SM00388">
    <property type="entry name" value="HisKA"/>
    <property type="match status" value="1"/>
</dbReference>
<dbReference type="Gene3D" id="1.10.287.130">
    <property type="match status" value="1"/>
</dbReference>
<dbReference type="RefSeq" id="WP_114983213.1">
    <property type="nucleotide sequence ID" value="NZ_CP027806.1"/>
</dbReference>